<dbReference type="Gene3D" id="3.30.230.10">
    <property type="match status" value="1"/>
</dbReference>
<dbReference type="InterPro" id="IPR003593">
    <property type="entry name" value="AAA+_ATPase"/>
</dbReference>
<proteinExistence type="inferred from homology"/>
<evidence type="ECO:0000256" key="1">
    <source>
        <dbReference type="ARBA" id="ARBA00006354"/>
    </source>
</evidence>
<dbReference type="RefSeq" id="WP_071613224.1">
    <property type="nucleotide sequence ID" value="NZ_CP015756.1"/>
</dbReference>
<dbReference type="SMART" id="SM00382">
    <property type="entry name" value="AAA"/>
    <property type="match status" value="1"/>
</dbReference>
<dbReference type="Pfam" id="PF01078">
    <property type="entry name" value="Mg_chelatase"/>
    <property type="match status" value="1"/>
</dbReference>
<dbReference type="InterPro" id="IPR025158">
    <property type="entry name" value="Mg_chelat-rel_C"/>
</dbReference>
<organism evidence="3 4">
    <name type="scientific">Clostridium estertheticum subsp. estertheticum</name>
    <dbReference type="NCBI Taxonomy" id="1552"/>
    <lineage>
        <taxon>Bacteria</taxon>
        <taxon>Bacillati</taxon>
        <taxon>Bacillota</taxon>
        <taxon>Clostridia</taxon>
        <taxon>Eubacteriales</taxon>
        <taxon>Clostridiaceae</taxon>
        <taxon>Clostridium</taxon>
    </lineage>
</organism>
<dbReference type="EMBL" id="CP015756">
    <property type="protein sequence ID" value="APC40931.1"/>
    <property type="molecule type" value="Genomic_DNA"/>
</dbReference>
<dbReference type="KEGG" id="ceu:A7L45_13050"/>
<accession>A0A1J0GHY9</accession>
<dbReference type="InterPro" id="IPR014721">
    <property type="entry name" value="Ribsml_uS5_D2-typ_fold_subgr"/>
</dbReference>
<dbReference type="InterPro" id="IPR000523">
    <property type="entry name" value="Mg_chelatse_chII-like_cat_dom"/>
</dbReference>
<dbReference type="Pfam" id="PF13335">
    <property type="entry name" value="Mg_chelatase_C"/>
    <property type="match status" value="1"/>
</dbReference>
<dbReference type="InterPro" id="IPR027417">
    <property type="entry name" value="P-loop_NTPase"/>
</dbReference>
<reference evidence="4" key="1">
    <citation type="journal article" date="2016" name="Front. Microbiol.">
        <title>Complete Genome Sequence of Clostridium estertheticum DSM 8809, a Microbe Identified in Spoiled Vacuum Packed Beef.</title>
        <authorList>
            <person name="Yu Z."/>
            <person name="Gunn L."/>
            <person name="Brennan E."/>
            <person name="Reid R."/>
            <person name="Wall P.G."/>
            <person name="Gaora O.P."/>
            <person name="Hurley D."/>
            <person name="Bolton D."/>
            <person name="Fanning S."/>
        </authorList>
    </citation>
    <scope>NUCLEOTIDE SEQUENCE [LARGE SCALE GENOMIC DNA]</scope>
    <source>
        <strain evidence="4">DSM 8809</strain>
    </source>
</reference>
<dbReference type="STRING" id="1552.A7L45_13050"/>
<dbReference type="SUPFAM" id="SSF54211">
    <property type="entry name" value="Ribosomal protein S5 domain 2-like"/>
    <property type="match status" value="1"/>
</dbReference>
<dbReference type="PANTHER" id="PTHR32039">
    <property type="entry name" value="MAGNESIUM-CHELATASE SUBUNIT CHLI"/>
    <property type="match status" value="1"/>
</dbReference>
<dbReference type="InterPro" id="IPR004482">
    <property type="entry name" value="Mg_chelat-rel"/>
</dbReference>
<comment type="similarity">
    <text evidence="1">Belongs to the Mg-chelatase subunits D/I family. ComM subfamily.</text>
</comment>
<feature type="domain" description="AAA+ ATPase" evidence="2">
    <location>
        <begin position="210"/>
        <end position="425"/>
    </location>
</feature>
<gene>
    <name evidence="3" type="ORF">A7L45_13050</name>
</gene>
<sequence length="507" mass="56816">MAIQIMSAAFTGIKGVIVTVEIDITRGLPALNIVGLADISVKESRERVRSAILNSGFDFPVNRITINLAPADLKKEGSLFDLPIAIGILLATKQINVNDINDYLFIGELSLSGKLKKVRGALPVVMEGIENKIEKFIVPTYNARECSLVKSAKIFPLDDLKQVVDFLNYKDLMPYERGKDIEILINEELDYADVMGQESSKRAIEVAAAGGHNLIMYGPPGSGKSMMAKRIPSILPYLSQEESLEVTKIYSVSGKLGNNEGIVLQRPFRSPHHTISRIALVGGGNKIIPGEISLAHTGVLFLDEILEFKKNVLEVLRQPLEERKITISRVNGTIEYPSNFMFVSALNPCPCGYYGSYVRQCSCSEYERRRYLSKLSGPLLDRIDIFTAVNFLPYNKIISKKNSEKSSIIKKRVMEARNIQEKRFSAEEIHCNAEMNGKLIKKYCHIDKKASKILELMYSKFALSTRAYSRIIKVSRTIADLDGSENILDKHIIEAVQYRKFIDEQIV</sequence>
<protein>
    <submittedName>
        <fullName evidence="3">Magnesium chelatase</fullName>
    </submittedName>
</protein>
<dbReference type="Gene3D" id="3.40.50.300">
    <property type="entry name" value="P-loop containing nucleotide triphosphate hydrolases"/>
    <property type="match status" value="1"/>
</dbReference>
<dbReference type="InterPro" id="IPR045006">
    <property type="entry name" value="CHLI-like"/>
</dbReference>
<evidence type="ECO:0000313" key="4">
    <source>
        <dbReference type="Proteomes" id="UP000182569"/>
    </source>
</evidence>
<evidence type="ECO:0000313" key="3">
    <source>
        <dbReference type="EMBL" id="APC40931.1"/>
    </source>
</evidence>
<dbReference type="PANTHER" id="PTHR32039:SF7">
    <property type="entry name" value="COMPETENCE PROTEIN COMM"/>
    <property type="match status" value="1"/>
</dbReference>
<evidence type="ECO:0000259" key="2">
    <source>
        <dbReference type="SMART" id="SM00382"/>
    </source>
</evidence>
<dbReference type="NCBIfam" id="TIGR00368">
    <property type="entry name" value="YifB family Mg chelatase-like AAA ATPase"/>
    <property type="match status" value="1"/>
</dbReference>
<name>A0A1J0GHY9_9CLOT</name>
<dbReference type="GO" id="GO:0005524">
    <property type="term" value="F:ATP binding"/>
    <property type="evidence" value="ECO:0007669"/>
    <property type="project" value="InterPro"/>
</dbReference>
<keyword evidence="4" id="KW-1185">Reference proteome</keyword>
<dbReference type="InterPro" id="IPR020568">
    <property type="entry name" value="Ribosomal_Su5_D2-typ_SF"/>
</dbReference>
<dbReference type="OrthoDB" id="9813147at2"/>
<dbReference type="Proteomes" id="UP000182569">
    <property type="component" value="Chromosome"/>
</dbReference>
<dbReference type="Pfam" id="PF13541">
    <property type="entry name" value="ChlI"/>
    <property type="match status" value="1"/>
</dbReference>
<dbReference type="SUPFAM" id="SSF52540">
    <property type="entry name" value="P-loop containing nucleoside triphosphate hydrolases"/>
    <property type="match status" value="1"/>
</dbReference>
<dbReference type="AlphaFoldDB" id="A0A1J0GHY9"/>